<evidence type="ECO:0000256" key="6">
    <source>
        <dbReference type="HAMAP-Rule" id="MF_00337"/>
    </source>
</evidence>
<dbReference type="KEGG" id="bnm:BALAC2494_01410"/>
<feature type="compositionally biased region" description="Polar residues" evidence="7">
    <location>
        <begin position="30"/>
        <end position="39"/>
    </location>
</feature>
<keyword evidence="4 6" id="KW-0378">Hydrolase</keyword>
<dbReference type="EMBL" id="CP002915">
    <property type="protein sequence ID" value="AEK30787.1"/>
    <property type="molecule type" value="Genomic_DNA"/>
</dbReference>
<feature type="compositionally biased region" description="Acidic residues" evidence="7">
    <location>
        <begin position="19"/>
        <end position="29"/>
    </location>
</feature>
<dbReference type="NCBIfam" id="NF002139">
    <property type="entry name" value="PRK00977.1-3"/>
    <property type="match status" value="1"/>
</dbReference>
<dbReference type="HAMAP" id="MF_00337">
    <property type="entry name" value="Exonuc_7_S"/>
    <property type="match status" value="1"/>
</dbReference>
<organism evidence="8 9">
    <name type="scientific">Bifidobacterium animalis subsp. lactis CNCM I-2494</name>
    <dbReference type="NCBI Taxonomy" id="1042403"/>
    <lineage>
        <taxon>Bacteria</taxon>
        <taxon>Bacillati</taxon>
        <taxon>Actinomycetota</taxon>
        <taxon>Actinomycetes</taxon>
        <taxon>Bifidobacteriales</taxon>
        <taxon>Bifidobacteriaceae</taxon>
        <taxon>Bifidobacterium</taxon>
    </lineage>
</organism>
<proteinExistence type="inferred from homology"/>
<evidence type="ECO:0000256" key="5">
    <source>
        <dbReference type="ARBA" id="ARBA00022839"/>
    </source>
</evidence>
<evidence type="ECO:0000256" key="1">
    <source>
        <dbReference type="ARBA" id="ARBA00009998"/>
    </source>
</evidence>
<comment type="catalytic activity">
    <reaction evidence="6">
        <text>Exonucleolytic cleavage in either 5'- to 3'- or 3'- to 5'-direction to yield nucleoside 5'-phosphates.</text>
        <dbReference type="EC" id="3.1.11.6"/>
    </reaction>
</comment>
<sequence length="122" mass="13572">MSERRTPRKRIPNGRNDMAEDMEITEVSETEPQTASSLSQEERERIAQLPYEQARDELIQAVRALENGGLSLEDSMKQWELGEALAQRAQSLLSTIRAKLDAAQQAQAQTANTAGTQSNLES</sequence>
<evidence type="ECO:0000256" key="3">
    <source>
        <dbReference type="ARBA" id="ARBA00022722"/>
    </source>
</evidence>
<feature type="compositionally biased region" description="Basic residues" evidence="7">
    <location>
        <begin position="1"/>
        <end position="12"/>
    </location>
</feature>
<dbReference type="PANTHER" id="PTHR34137:SF1">
    <property type="entry name" value="EXODEOXYRIBONUCLEASE 7 SMALL SUBUNIT"/>
    <property type="match status" value="1"/>
</dbReference>
<dbReference type="PANTHER" id="PTHR34137">
    <property type="entry name" value="EXODEOXYRIBONUCLEASE 7 SMALL SUBUNIT"/>
    <property type="match status" value="1"/>
</dbReference>
<dbReference type="AlphaFoldDB" id="A0A806FH89"/>
<dbReference type="InterPro" id="IPR037004">
    <property type="entry name" value="Exonuc_VII_ssu_sf"/>
</dbReference>
<reference evidence="8 9" key="1">
    <citation type="journal article" date="2011" name="J. Bacteriol.">
        <title>Genome Sequence of the Probiotic Strain Bifidobacterium animalis subsp. lactis CNCM I-2494.</title>
        <authorList>
            <person name="Chervaux C."/>
            <person name="Grimaldi C."/>
            <person name="Bolotin A."/>
            <person name="Quinquis B."/>
            <person name="Legrain-Raspaud S."/>
            <person name="van Hylckama Vlieg J.E."/>
            <person name="Denariaz G."/>
            <person name="Smokvina T."/>
        </authorList>
    </citation>
    <scope>NUCLEOTIDE SEQUENCE [LARGE SCALE GENOMIC DNA]</scope>
    <source>
        <strain evidence="8 9">CNCM I-2494</strain>
    </source>
</reference>
<evidence type="ECO:0000256" key="4">
    <source>
        <dbReference type="ARBA" id="ARBA00022801"/>
    </source>
</evidence>
<comment type="subcellular location">
    <subcellularLocation>
        <location evidence="6">Cytoplasm</location>
    </subcellularLocation>
</comment>
<comment type="function">
    <text evidence="6">Bidirectionally degrades single-stranded DNA into large acid-insoluble oligonucleotides, which are then degraded further into small acid-soluble oligonucleotides.</text>
</comment>
<protein>
    <recommendedName>
        <fullName evidence="6">Exodeoxyribonuclease 7 small subunit</fullName>
        <ecNumber evidence="6">3.1.11.6</ecNumber>
    </recommendedName>
    <alternativeName>
        <fullName evidence="6">Exodeoxyribonuclease VII small subunit</fullName>
        <shortName evidence="6">Exonuclease VII small subunit</shortName>
    </alternativeName>
</protein>
<keyword evidence="3 6" id="KW-0540">Nuclease</keyword>
<evidence type="ECO:0000256" key="2">
    <source>
        <dbReference type="ARBA" id="ARBA00022490"/>
    </source>
</evidence>
<evidence type="ECO:0000313" key="8">
    <source>
        <dbReference type="EMBL" id="AEK30787.1"/>
    </source>
</evidence>
<evidence type="ECO:0000313" key="9">
    <source>
        <dbReference type="Proteomes" id="UP000008394"/>
    </source>
</evidence>
<keyword evidence="5 6" id="KW-0269">Exonuclease</keyword>
<dbReference type="GO" id="GO:0005829">
    <property type="term" value="C:cytosol"/>
    <property type="evidence" value="ECO:0007669"/>
    <property type="project" value="TreeGrafter"/>
</dbReference>
<gene>
    <name evidence="6" type="primary">xseB</name>
    <name evidence="8" type="ORF">BALAC2494_01410</name>
</gene>
<accession>A0A806FH89</accession>
<comment type="subunit">
    <text evidence="6">Heterooligomer composed of large and small subunits.</text>
</comment>
<name>A0A806FH89_BIFAN</name>
<dbReference type="GO" id="GO:0006308">
    <property type="term" value="P:DNA catabolic process"/>
    <property type="evidence" value="ECO:0007669"/>
    <property type="project" value="UniProtKB-UniRule"/>
</dbReference>
<dbReference type="GO" id="GO:0009318">
    <property type="term" value="C:exodeoxyribonuclease VII complex"/>
    <property type="evidence" value="ECO:0007669"/>
    <property type="project" value="UniProtKB-UniRule"/>
</dbReference>
<keyword evidence="2 6" id="KW-0963">Cytoplasm</keyword>
<dbReference type="Gene3D" id="1.10.287.1040">
    <property type="entry name" value="Exonuclease VII, small subunit"/>
    <property type="match status" value="1"/>
</dbReference>
<dbReference type="InterPro" id="IPR003761">
    <property type="entry name" value="Exonuc_VII_S"/>
</dbReference>
<dbReference type="EC" id="3.1.11.6" evidence="6"/>
<evidence type="ECO:0000256" key="7">
    <source>
        <dbReference type="SAM" id="MobiDB-lite"/>
    </source>
</evidence>
<dbReference type="SUPFAM" id="SSF116842">
    <property type="entry name" value="XseB-like"/>
    <property type="match status" value="1"/>
</dbReference>
<dbReference type="Pfam" id="PF02609">
    <property type="entry name" value="Exonuc_VII_S"/>
    <property type="match status" value="1"/>
</dbReference>
<dbReference type="Proteomes" id="UP000008394">
    <property type="component" value="Chromosome"/>
</dbReference>
<feature type="region of interest" description="Disordered" evidence="7">
    <location>
        <begin position="1"/>
        <end position="44"/>
    </location>
</feature>
<dbReference type="NCBIfam" id="TIGR01280">
    <property type="entry name" value="xseB"/>
    <property type="match status" value="1"/>
</dbReference>
<dbReference type="GO" id="GO:0008855">
    <property type="term" value="F:exodeoxyribonuclease VII activity"/>
    <property type="evidence" value="ECO:0007669"/>
    <property type="project" value="UniProtKB-UniRule"/>
</dbReference>
<comment type="similarity">
    <text evidence="1 6">Belongs to the XseB family.</text>
</comment>